<feature type="region of interest" description="Disordered" evidence="7">
    <location>
        <begin position="154"/>
        <end position="229"/>
    </location>
</feature>
<evidence type="ECO:0000256" key="1">
    <source>
        <dbReference type="ARBA" id="ARBA00022723"/>
    </source>
</evidence>
<name>A0A4W5JZJ4_9TELE</name>
<dbReference type="InterPro" id="IPR013087">
    <property type="entry name" value="Znf_C2H2_type"/>
</dbReference>
<reference evidence="9" key="2">
    <citation type="submission" date="2025-08" db="UniProtKB">
        <authorList>
            <consortium name="Ensembl"/>
        </authorList>
    </citation>
    <scope>IDENTIFICATION</scope>
</reference>
<protein>
    <recommendedName>
        <fullName evidence="8">C2H2-type domain-containing protein</fullName>
    </recommendedName>
</protein>
<dbReference type="GO" id="GO:0000978">
    <property type="term" value="F:RNA polymerase II cis-regulatory region sequence-specific DNA binding"/>
    <property type="evidence" value="ECO:0007669"/>
    <property type="project" value="TreeGrafter"/>
</dbReference>
<reference evidence="10" key="1">
    <citation type="submission" date="2018-06" db="EMBL/GenBank/DDBJ databases">
        <title>Genome assembly of Danube salmon.</title>
        <authorList>
            <person name="Macqueen D.J."/>
            <person name="Gundappa M.K."/>
        </authorList>
    </citation>
    <scope>NUCLEOTIDE SEQUENCE [LARGE SCALE GENOMIC DNA]</scope>
</reference>
<dbReference type="Proteomes" id="UP000314982">
    <property type="component" value="Unassembled WGS sequence"/>
</dbReference>
<evidence type="ECO:0000256" key="6">
    <source>
        <dbReference type="PROSITE-ProRule" id="PRU00042"/>
    </source>
</evidence>
<dbReference type="InterPro" id="IPR050527">
    <property type="entry name" value="Snail/Krueppel_Znf"/>
</dbReference>
<dbReference type="Pfam" id="PF00096">
    <property type="entry name" value="zf-C2H2"/>
    <property type="match status" value="2"/>
</dbReference>
<feature type="region of interest" description="Disordered" evidence="7">
    <location>
        <begin position="243"/>
        <end position="270"/>
    </location>
</feature>
<dbReference type="InterPro" id="IPR036236">
    <property type="entry name" value="Znf_C2H2_sf"/>
</dbReference>
<evidence type="ECO:0000313" key="10">
    <source>
        <dbReference type="Proteomes" id="UP000314982"/>
    </source>
</evidence>
<dbReference type="GO" id="GO:0008270">
    <property type="term" value="F:zinc ion binding"/>
    <property type="evidence" value="ECO:0007669"/>
    <property type="project" value="UniProtKB-KW"/>
</dbReference>
<keyword evidence="5" id="KW-0539">Nucleus</keyword>
<evidence type="ECO:0000256" key="2">
    <source>
        <dbReference type="ARBA" id="ARBA00022737"/>
    </source>
</evidence>
<evidence type="ECO:0000313" key="9">
    <source>
        <dbReference type="Ensembl" id="ENSHHUP00000005279.1"/>
    </source>
</evidence>
<evidence type="ECO:0000259" key="8">
    <source>
        <dbReference type="PROSITE" id="PS50157"/>
    </source>
</evidence>
<dbReference type="PANTHER" id="PTHR24388:SF53">
    <property type="entry name" value="CHORION TRANSCRIPTION FACTOR CF2-RELATED"/>
    <property type="match status" value="1"/>
</dbReference>
<evidence type="ECO:0000256" key="3">
    <source>
        <dbReference type="ARBA" id="ARBA00022771"/>
    </source>
</evidence>
<dbReference type="FunFam" id="3.30.160.60:FF:002343">
    <property type="entry name" value="Zinc finger protein 33A"/>
    <property type="match status" value="1"/>
</dbReference>
<organism evidence="9 10">
    <name type="scientific">Hucho hucho</name>
    <name type="common">huchen</name>
    <dbReference type="NCBI Taxonomy" id="62062"/>
    <lineage>
        <taxon>Eukaryota</taxon>
        <taxon>Metazoa</taxon>
        <taxon>Chordata</taxon>
        <taxon>Craniata</taxon>
        <taxon>Vertebrata</taxon>
        <taxon>Euteleostomi</taxon>
        <taxon>Actinopterygii</taxon>
        <taxon>Neopterygii</taxon>
        <taxon>Teleostei</taxon>
        <taxon>Protacanthopterygii</taxon>
        <taxon>Salmoniformes</taxon>
        <taxon>Salmonidae</taxon>
        <taxon>Salmoninae</taxon>
        <taxon>Hucho</taxon>
    </lineage>
</organism>
<evidence type="ECO:0000256" key="5">
    <source>
        <dbReference type="ARBA" id="ARBA00023242"/>
    </source>
</evidence>
<feature type="domain" description="C2H2-type" evidence="8">
    <location>
        <begin position="268"/>
        <end position="295"/>
    </location>
</feature>
<sequence length="306" mass="34044">MDEVHRRMHTGERPYECSVCGESFNSTANLRKHRQSHTGDDGSANMKRGRLLRSSHTGEGSAAVTGGFQTAGGDALVNHQTIPVDYSNQGTVIVKDINSQGADQGHGESCSQTSTIYTHSKEEEEEEEEEEVGGLINSEGEEVNWDYLALQGPKSVSEKFENEDEEDGDDVEEEEIGGLINSDGEEMGWDRHRVRQSVRRPSDSEESPSASGEPEQHQENHNNTKTKSQHCFRCGKDFANISNLRRHQKTHSGESSDHRSDSEARKSHCCPECGRDCKKLSALQKHMKIHTGEKPYPCGVCGKQFR</sequence>
<dbReference type="Ensembl" id="ENSHHUT00000005452.1">
    <property type="protein sequence ID" value="ENSHHUP00000005279.1"/>
    <property type="gene ID" value="ENSHHUG00000003280.1"/>
</dbReference>
<feature type="compositionally biased region" description="Acidic residues" evidence="7">
    <location>
        <begin position="161"/>
        <end position="176"/>
    </location>
</feature>
<dbReference type="Pfam" id="PF13912">
    <property type="entry name" value="zf-C2H2_6"/>
    <property type="match status" value="1"/>
</dbReference>
<dbReference type="PANTHER" id="PTHR24388">
    <property type="entry name" value="ZINC FINGER PROTEIN"/>
    <property type="match status" value="1"/>
</dbReference>
<dbReference type="GO" id="GO:0000981">
    <property type="term" value="F:DNA-binding transcription factor activity, RNA polymerase II-specific"/>
    <property type="evidence" value="ECO:0007669"/>
    <property type="project" value="TreeGrafter"/>
</dbReference>
<feature type="domain" description="C2H2-type" evidence="8">
    <location>
        <begin position="15"/>
        <end position="42"/>
    </location>
</feature>
<dbReference type="GeneTree" id="ENSGT00940000166978"/>
<dbReference type="PROSITE" id="PS50157">
    <property type="entry name" value="ZINC_FINGER_C2H2_2"/>
    <property type="match status" value="3"/>
</dbReference>
<feature type="compositionally biased region" description="Acidic residues" evidence="7">
    <location>
        <begin position="123"/>
        <end position="132"/>
    </location>
</feature>
<feature type="compositionally biased region" description="Basic and acidic residues" evidence="7">
    <location>
        <begin position="251"/>
        <end position="266"/>
    </location>
</feature>
<keyword evidence="10" id="KW-1185">Reference proteome</keyword>
<reference evidence="9" key="3">
    <citation type="submission" date="2025-09" db="UniProtKB">
        <authorList>
            <consortium name="Ensembl"/>
        </authorList>
    </citation>
    <scope>IDENTIFICATION</scope>
</reference>
<accession>A0A4W5JZJ4</accession>
<dbReference type="AlphaFoldDB" id="A0A4W5JZJ4"/>
<feature type="domain" description="C2H2-type" evidence="8">
    <location>
        <begin position="229"/>
        <end position="256"/>
    </location>
</feature>
<evidence type="ECO:0000256" key="7">
    <source>
        <dbReference type="SAM" id="MobiDB-lite"/>
    </source>
</evidence>
<keyword evidence="3 6" id="KW-0863">Zinc-finger</keyword>
<proteinExistence type="predicted"/>
<feature type="compositionally biased region" description="Polar residues" evidence="7">
    <location>
        <begin position="109"/>
        <end position="118"/>
    </location>
</feature>
<evidence type="ECO:0000256" key="4">
    <source>
        <dbReference type="ARBA" id="ARBA00022833"/>
    </source>
</evidence>
<dbReference type="SUPFAM" id="SSF57667">
    <property type="entry name" value="beta-beta-alpha zinc fingers"/>
    <property type="match status" value="3"/>
</dbReference>
<keyword evidence="4" id="KW-0862">Zinc</keyword>
<keyword evidence="2" id="KW-0677">Repeat</keyword>
<dbReference type="SMART" id="SM00355">
    <property type="entry name" value="ZnF_C2H2"/>
    <property type="match status" value="3"/>
</dbReference>
<feature type="region of interest" description="Disordered" evidence="7">
    <location>
        <begin position="28"/>
        <end position="62"/>
    </location>
</feature>
<dbReference type="Gene3D" id="3.30.160.60">
    <property type="entry name" value="Classic Zinc Finger"/>
    <property type="match status" value="4"/>
</dbReference>
<keyword evidence="1" id="KW-0479">Metal-binding</keyword>
<feature type="region of interest" description="Disordered" evidence="7">
    <location>
        <begin position="100"/>
        <end position="142"/>
    </location>
</feature>
<dbReference type="PROSITE" id="PS00028">
    <property type="entry name" value="ZINC_FINGER_C2H2_1"/>
    <property type="match status" value="3"/>
</dbReference>